<keyword evidence="8" id="KW-0964">Secreted</keyword>
<protein>
    <recommendedName>
        <fullName evidence="6">laccase</fullName>
        <ecNumber evidence="6">1.10.3.2</ecNumber>
    </recommendedName>
</protein>
<dbReference type="InterPro" id="IPR001117">
    <property type="entry name" value="Cu-oxidase_2nd"/>
</dbReference>
<comment type="function">
    <text evidence="3">Lignin degradation and detoxification of lignin-derived products.</text>
</comment>
<keyword evidence="19" id="KW-1185">Reference proteome</keyword>
<dbReference type="CDD" id="cd13849">
    <property type="entry name" value="CuRO_1_LCC_plant"/>
    <property type="match status" value="1"/>
</dbReference>
<dbReference type="InterPro" id="IPR034288">
    <property type="entry name" value="CuRO_1_LCC"/>
</dbReference>
<comment type="cofactor">
    <cofactor evidence="2">
        <name>Cu cation</name>
        <dbReference type="ChEBI" id="CHEBI:23378"/>
    </cofactor>
</comment>
<dbReference type="Pfam" id="PF00394">
    <property type="entry name" value="Cu-oxidase"/>
    <property type="match status" value="1"/>
</dbReference>
<dbReference type="SUPFAM" id="SSF49503">
    <property type="entry name" value="Cupredoxins"/>
    <property type="match status" value="3"/>
</dbReference>
<evidence type="ECO:0000259" key="15">
    <source>
        <dbReference type="Pfam" id="PF00394"/>
    </source>
</evidence>
<evidence type="ECO:0000256" key="8">
    <source>
        <dbReference type="ARBA" id="ARBA00022525"/>
    </source>
</evidence>
<dbReference type="AlphaFoldDB" id="A0A2T7CQU8"/>
<evidence type="ECO:0000256" key="11">
    <source>
        <dbReference type="ARBA" id="ARBA00023002"/>
    </source>
</evidence>
<evidence type="ECO:0000256" key="14">
    <source>
        <dbReference type="SAM" id="MobiDB-lite"/>
    </source>
</evidence>
<dbReference type="Proteomes" id="UP000244336">
    <property type="component" value="Chromosome 8"/>
</dbReference>
<evidence type="ECO:0000256" key="7">
    <source>
        <dbReference type="ARBA" id="ARBA00022523"/>
    </source>
</evidence>
<dbReference type="InterPro" id="IPR008972">
    <property type="entry name" value="Cupredoxin"/>
</dbReference>
<comment type="catalytic activity">
    <reaction evidence="1">
        <text>4 hydroquinone + O2 = 4 benzosemiquinone + 2 H2O</text>
        <dbReference type="Rhea" id="RHEA:11276"/>
        <dbReference type="ChEBI" id="CHEBI:15377"/>
        <dbReference type="ChEBI" id="CHEBI:15379"/>
        <dbReference type="ChEBI" id="CHEBI:17594"/>
        <dbReference type="ChEBI" id="CHEBI:17977"/>
        <dbReference type="EC" id="1.10.3.2"/>
    </reaction>
</comment>
<dbReference type="GO" id="GO:0048046">
    <property type="term" value="C:apoplast"/>
    <property type="evidence" value="ECO:0007669"/>
    <property type="project" value="UniProtKB-SubCell"/>
</dbReference>
<keyword evidence="11" id="KW-0560">Oxidoreductase</keyword>
<keyword evidence="7" id="KW-0052">Apoplast</keyword>
<evidence type="ECO:0000256" key="3">
    <source>
        <dbReference type="ARBA" id="ARBA00002075"/>
    </source>
</evidence>
<dbReference type="Gene3D" id="2.60.40.420">
    <property type="entry name" value="Cupredoxins - blue copper proteins"/>
    <property type="match status" value="3"/>
</dbReference>
<dbReference type="Pfam" id="PF07732">
    <property type="entry name" value="Cu-oxidase_3"/>
    <property type="match status" value="1"/>
</dbReference>
<dbReference type="STRING" id="1504633.A0A2T7CQU8"/>
<dbReference type="GO" id="GO:0046274">
    <property type="term" value="P:lignin catabolic process"/>
    <property type="evidence" value="ECO:0007669"/>
    <property type="project" value="UniProtKB-KW"/>
</dbReference>
<feature type="region of interest" description="Disordered" evidence="14">
    <location>
        <begin position="596"/>
        <end position="629"/>
    </location>
</feature>
<dbReference type="Gramene" id="PUZ45633">
    <property type="protein sequence ID" value="PUZ45633"/>
    <property type="gene ID" value="GQ55_8G240500"/>
</dbReference>
<keyword evidence="12" id="KW-0186">Copper</keyword>
<dbReference type="InterPro" id="IPR034285">
    <property type="entry name" value="CuRO_2_LCC"/>
</dbReference>
<evidence type="ECO:0000256" key="9">
    <source>
        <dbReference type="ARBA" id="ARBA00022723"/>
    </source>
</evidence>
<gene>
    <name evidence="18" type="ORF">GQ55_8G240500</name>
</gene>
<comment type="similarity">
    <text evidence="5">Belongs to the multicopper oxidase family.</text>
</comment>
<dbReference type="OrthoDB" id="2121828at2759"/>
<dbReference type="EC" id="1.10.3.2" evidence="6"/>
<evidence type="ECO:0000256" key="12">
    <source>
        <dbReference type="ARBA" id="ARBA00023008"/>
    </source>
</evidence>
<feature type="domain" description="Plastocyanin-like" evidence="17">
    <location>
        <begin position="45"/>
        <end position="158"/>
    </location>
</feature>
<accession>A0A2T7CQU8</accession>
<dbReference type="CDD" id="cd13875">
    <property type="entry name" value="CuRO_2_LCC_plant"/>
    <property type="match status" value="1"/>
</dbReference>
<dbReference type="InterPro" id="IPR011706">
    <property type="entry name" value="Cu-oxidase_C"/>
</dbReference>
<evidence type="ECO:0000313" key="18">
    <source>
        <dbReference type="EMBL" id="PUZ45633.1"/>
    </source>
</evidence>
<evidence type="ECO:0000256" key="1">
    <source>
        <dbReference type="ARBA" id="ARBA00000349"/>
    </source>
</evidence>
<dbReference type="EMBL" id="CM009756">
    <property type="protein sequence ID" value="PUZ45633.1"/>
    <property type="molecule type" value="Genomic_DNA"/>
</dbReference>
<dbReference type="PROSITE" id="PS00080">
    <property type="entry name" value="MULTICOPPER_OXIDASE2"/>
    <property type="match status" value="1"/>
</dbReference>
<dbReference type="InterPro" id="IPR045087">
    <property type="entry name" value="Cu-oxidase_fam"/>
</dbReference>
<evidence type="ECO:0000259" key="17">
    <source>
        <dbReference type="Pfam" id="PF07732"/>
    </source>
</evidence>
<feature type="compositionally biased region" description="Basic and acidic residues" evidence="14">
    <location>
        <begin position="608"/>
        <end position="623"/>
    </location>
</feature>
<dbReference type="PANTHER" id="PTHR11709:SF512">
    <property type="entry name" value="LACCASE"/>
    <property type="match status" value="1"/>
</dbReference>
<name>A0A2T7CQU8_9POAL</name>
<evidence type="ECO:0000256" key="4">
    <source>
        <dbReference type="ARBA" id="ARBA00004271"/>
    </source>
</evidence>
<evidence type="ECO:0000256" key="10">
    <source>
        <dbReference type="ARBA" id="ARBA00022737"/>
    </source>
</evidence>
<dbReference type="InterPro" id="IPR002355">
    <property type="entry name" value="Cu_oxidase_Cu_BS"/>
</dbReference>
<feature type="domain" description="Plastocyanin-like" evidence="16">
    <location>
        <begin position="482"/>
        <end position="587"/>
    </location>
</feature>
<feature type="domain" description="Plastocyanin-like" evidence="15">
    <location>
        <begin position="174"/>
        <end position="300"/>
    </location>
</feature>
<comment type="subcellular location">
    <subcellularLocation>
        <location evidence="4">Secreted</location>
        <location evidence="4">Extracellular space</location>
        <location evidence="4">Apoplast</location>
    </subcellularLocation>
</comment>
<evidence type="ECO:0000256" key="5">
    <source>
        <dbReference type="ARBA" id="ARBA00010609"/>
    </source>
</evidence>
<keyword evidence="10" id="KW-0677">Repeat</keyword>
<dbReference type="GO" id="GO:0005507">
    <property type="term" value="F:copper ion binding"/>
    <property type="evidence" value="ECO:0007669"/>
    <property type="project" value="InterPro"/>
</dbReference>
<dbReference type="PROSITE" id="PS00079">
    <property type="entry name" value="MULTICOPPER_OXIDASE1"/>
    <property type="match status" value="1"/>
</dbReference>
<sequence length="629" mass="69230">MLGTMKSRGVPVVPAVAAAAAIILFVFTAGQPAATAAIVEHTFIVSQVNMTRSCKETLVTVVNGQLPGPAIEVTEGDSLSVHVVNKSPYNITIHWHGVKQRLSCWADGVPMITQCPLRPNHNFTYRFDVAGQEGTLWWHAHVGCFRATLHGALIIRPRHGASSYPFPKPHVEIPMIIGEWWDMDLVQLERNMVDGDFRDNPTAMTINGQLGDPFNCSGIVKDGFVLDVEAGMTYLLRLINAALFTEFYLKIAGHKFTVVASDANYVNPYTTDTIAIAPGETMDVLVVANAPPGKYYMVAVALQTPKPDQQLPFFMTSGMVQYRSGHSHNNGTTGHHNVAPVVPELPDQHDTITTYYFHGNLTSLRHPRRPQVPVHADEYFFITLSDGSICRHGRQSCKRSGSNESMLVAAMNNVSFQLPATVAAPLLEAHYYHRNNTASIGGVDLYMLPNSPPRVFNFTDLSLVPSGPKEAQLEATKKRMVGRRFRHGTAVEVVFQNTALMQTGSHPMHLHGHDVFVLAQDHGIYDPAKDVAKYNLVDPPVKNTVVVPRLGWVALRFVADNPGLWYVHCHFDFHMIMGMDAVFIVDDGPTVASILPPPPDDLPNCNHGDNHASNELLYPHEGKGSVLQS</sequence>
<evidence type="ECO:0000313" key="19">
    <source>
        <dbReference type="Proteomes" id="UP000244336"/>
    </source>
</evidence>
<evidence type="ECO:0000256" key="6">
    <source>
        <dbReference type="ARBA" id="ARBA00012297"/>
    </source>
</evidence>
<reference evidence="18 19" key="1">
    <citation type="submission" date="2018-04" db="EMBL/GenBank/DDBJ databases">
        <title>WGS assembly of Panicum hallii var. hallii HAL2.</title>
        <authorList>
            <person name="Lovell J."/>
            <person name="Jenkins J."/>
            <person name="Lowry D."/>
            <person name="Mamidi S."/>
            <person name="Sreedasyam A."/>
            <person name="Weng X."/>
            <person name="Barry K."/>
            <person name="Bonette J."/>
            <person name="Campitelli B."/>
            <person name="Daum C."/>
            <person name="Gordon S."/>
            <person name="Gould B."/>
            <person name="Lipzen A."/>
            <person name="MacQueen A."/>
            <person name="Palacio-Mejia J."/>
            <person name="Plott C."/>
            <person name="Shakirov E."/>
            <person name="Shu S."/>
            <person name="Yoshinaga Y."/>
            <person name="Zane M."/>
            <person name="Rokhsar D."/>
            <person name="Grimwood J."/>
            <person name="Schmutz J."/>
            <person name="Juenger T."/>
        </authorList>
    </citation>
    <scope>NUCLEOTIDE SEQUENCE [LARGE SCALE GENOMIC DNA]</scope>
    <source>
        <strain evidence="19">cv. HAL2</strain>
    </source>
</reference>
<proteinExistence type="inferred from homology"/>
<dbReference type="InterPro" id="IPR011707">
    <property type="entry name" value="Cu-oxidase-like_N"/>
</dbReference>
<dbReference type="Pfam" id="PF07731">
    <property type="entry name" value="Cu-oxidase_2"/>
    <property type="match status" value="1"/>
</dbReference>
<dbReference type="GO" id="GO:0052716">
    <property type="term" value="F:hydroquinone:oxygen oxidoreductase activity"/>
    <property type="evidence" value="ECO:0007669"/>
    <property type="project" value="UniProtKB-EC"/>
</dbReference>
<organism evidence="18 19">
    <name type="scientific">Panicum hallii var. hallii</name>
    <dbReference type="NCBI Taxonomy" id="1504633"/>
    <lineage>
        <taxon>Eukaryota</taxon>
        <taxon>Viridiplantae</taxon>
        <taxon>Streptophyta</taxon>
        <taxon>Embryophyta</taxon>
        <taxon>Tracheophyta</taxon>
        <taxon>Spermatophyta</taxon>
        <taxon>Magnoliopsida</taxon>
        <taxon>Liliopsida</taxon>
        <taxon>Poales</taxon>
        <taxon>Poaceae</taxon>
        <taxon>PACMAD clade</taxon>
        <taxon>Panicoideae</taxon>
        <taxon>Panicodae</taxon>
        <taxon>Paniceae</taxon>
        <taxon>Panicinae</taxon>
        <taxon>Panicum</taxon>
        <taxon>Panicum sect. Panicum</taxon>
    </lineage>
</organism>
<dbReference type="InterPro" id="IPR033138">
    <property type="entry name" value="Cu_oxidase_CS"/>
</dbReference>
<keyword evidence="9" id="KW-0479">Metal-binding</keyword>
<evidence type="ECO:0000256" key="2">
    <source>
        <dbReference type="ARBA" id="ARBA00001935"/>
    </source>
</evidence>
<evidence type="ECO:0000259" key="16">
    <source>
        <dbReference type="Pfam" id="PF07731"/>
    </source>
</evidence>
<evidence type="ECO:0000256" key="13">
    <source>
        <dbReference type="ARBA" id="ARBA00023185"/>
    </source>
</evidence>
<dbReference type="PANTHER" id="PTHR11709">
    <property type="entry name" value="MULTI-COPPER OXIDASE"/>
    <property type="match status" value="1"/>
</dbReference>
<keyword evidence="13" id="KW-0439">Lignin degradation</keyword>